<proteinExistence type="predicted"/>
<comment type="caution">
    <text evidence="1">The sequence shown here is derived from an EMBL/GenBank/DDBJ whole genome shotgun (WGS) entry which is preliminary data.</text>
</comment>
<reference evidence="1 2" key="1">
    <citation type="journal article" date="2016" name="Nat. Commun.">
        <title>Thousands of microbial genomes shed light on interconnected biogeochemical processes in an aquifer system.</title>
        <authorList>
            <person name="Anantharaman K."/>
            <person name="Brown C.T."/>
            <person name="Hug L.A."/>
            <person name="Sharon I."/>
            <person name="Castelle C.J."/>
            <person name="Probst A.J."/>
            <person name="Thomas B.C."/>
            <person name="Singh A."/>
            <person name="Wilkins M.J."/>
            <person name="Karaoz U."/>
            <person name="Brodie E.L."/>
            <person name="Williams K.H."/>
            <person name="Hubbard S.S."/>
            <person name="Banfield J.F."/>
        </authorList>
    </citation>
    <scope>NUCLEOTIDE SEQUENCE [LARGE SCALE GENOMIC DNA]</scope>
</reference>
<evidence type="ECO:0000313" key="1">
    <source>
        <dbReference type="EMBL" id="OGY40372.1"/>
    </source>
</evidence>
<accession>A0A1G1XK87</accession>
<evidence type="ECO:0000313" key="2">
    <source>
        <dbReference type="Proteomes" id="UP000178570"/>
    </source>
</evidence>
<dbReference type="AlphaFoldDB" id="A0A1G1XK87"/>
<sequence length="838" mass="96114">MATSSNNKEVFLKLLSIVSSDEIVSLIKNDDFFQSENCSWKPYGGRELNAPQIEGQMKSSSNALVEKLTNSTDALLMRRCYEVEGVAPESGNTKLPKTLLEAITKYFGTDEEINRKRSEWAKQHLVILAEGDKKKPTITIVDRGEGQLPERIQDTIVGLSESIKEKINFVFGKYHQGGSAAIRFCGSPSKCFQLVLSRRAESIAGKGNDNQWGFTLVRRNYKNRIAYYEYCTDKDGKTFSFPYDKPIKIDGAEIEFVDGCLIRLYDYYLENPSNITYGRNSLALDIDQKLQRSPLPIFLHELRAGYRGDTKYTIAGLLRRMEDNKEIISDDITLPAGLGEIGTRSIRCIRLKHINDAKGVESYKLQREKIFYVENGLALGYEFDTFVRSDCQLPALAPYLHCYIDMSDIRVDLANIFHSGREELARTEDYQILKERLKKFFENEIFEKWNKEYEDKSLASANEDNKELDKLIEKAIVDDPELKELLGIGEEIKIPKGKDKEKEKYIGEDFPKKFEYVGNQPKEVDRSSYALVSFHTEAKDNLLTRKKDRFQIQWSSSQVFDVVLRGMKNGIISLRIDCRESAKTGDEDRMTFTLTDQVGKVKFEQTIGLKAIETPPYEGFEFPTYFEPQKESLKIPPKTTRKFAFASDVTNDYFSRDNNAGRIEFEERQDLQLKRFRLNDGILEVTFYSPIEKLGAREDVKLSIIDTADHRFDFSIPFEIVPPEESSRLNEPKRNYVSEVNWPAYSWNENDISSVDSSRTQGGLTVNLNVDSKPLKELKKTVGVEKVENAVNKYIADTYIYSLYLYFELKNDPEKDRILGSAMRAIGKALPGMIRKIV</sequence>
<name>A0A1G1XK87_9BACT</name>
<organism evidence="1 2">
    <name type="scientific">Candidatus Brennerbacteria bacterium RIFOXYD1_FULL_41_16</name>
    <dbReference type="NCBI Taxonomy" id="1797529"/>
    <lineage>
        <taxon>Bacteria</taxon>
        <taxon>Candidatus Brenneribacteriota</taxon>
    </lineage>
</organism>
<dbReference type="EMBL" id="MHHY01000009">
    <property type="protein sequence ID" value="OGY40372.1"/>
    <property type="molecule type" value="Genomic_DNA"/>
</dbReference>
<gene>
    <name evidence="1" type="ORF">A2570_03800</name>
</gene>
<dbReference type="Proteomes" id="UP000178570">
    <property type="component" value="Unassembled WGS sequence"/>
</dbReference>
<protein>
    <submittedName>
        <fullName evidence="1">Uncharacterized protein</fullName>
    </submittedName>
</protein>